<dbReference type="AlphaFoldDB" id="A0AB36IBR6"/>
<dbReference type="EMBL" id="LOQT01000024">
    <property type="protein sequence ID" value="OKX79333.1"/>
    <property type="molecule type" value="Genomic_DNA"/>
</dbReference>
<name>A0AB36IBR6_CORGT</name>
<dbReference type="Proteomes" id="UP000186091">
    <property type="component" value="Unassembled WGS sequence"/>
</dbReference>
<protein>
    <submittedName>
        <fullName evidence="2">Uncharacterized protein</fullName>
    </submittedName>
</protein>
<proteinExistence type="predicted"/>
<sequence>MRYFFQKSMPHNEILHTHSIRSKYDGAVSPCSRASSSSMVAIEEMVYNQTPMFNRNAKGSPVQNPIQDGNAANDDSTAQWR</sequence>
<evidence type="ECO:0000256" key="1">
    <source>
        <dbReference type="SAM" id="MobiDB-lite"/>
    </source>
</evidence>
<evidence type="ECO:0000313" key="2">
    <source>
        <dbReference type="EMBL" id="OKX79333.1"/>
    </source>
</evidence>
<reference evidence="2 3" key="1">
    <citation type="submission" date="2015-12" db="EMBL/GenBank/DDBJ databases">
        <title>Genome sequence of Corynebacterium AS 1.542.</title>
        <authorList>
            <person name="Yang J."/>
            <person name="Yang S."/>
        </authorList>
    </citation>
    <scope>NUCLEOTIDE SEQUENCE [LARGE SCALE GENOMIC DNA]</scope>
    <source>
        <strain evidence="2 3">AS 1.542</strain>
    </source>
</reference>
<gene>
    <name evidence="2" type="ORF">AUP69_11435</name>
</gene>
<feature type="region of interest" description="Disordered" evidence="1">
    <location>
        <begin position="53"/>
        <end position="81"/>
    </location>
</feature>
<accession>A0AB36IBR6</accession>
<organism evidence="2 3">
    <name type="scientific">Corynebacterium glutamicum</name>
    <name type="common">Brevibacterium saccharolyticum</name>
    <dbReference type="NCBI Taxonomy" id="1718"/>
    <lineage>
        <taxon>Bacteria</taxon>
        <taxon>Bacillati</taxon>
        <taxon>Actinomycetota</taxon>
        <taxon>Actinomycetes</taxon>
        <taxon>Mycobacteriales</taxon>
        <taxon>Corynebacteriaceae</taxon>
        <taxon>Corynebacterium</taxon>
    </lineage>
</organism>
<comment type="caution">
    <text evidence="2">The sequence shown here is derived from an EMBL/GenBank/DDBJ whole genome shotgun (WGS) entry which is preliminary data.</text>
</comment>
<evidence type="ECO:0000313" key="3">
    <source>
        <dbReference type="Proteomes" id="UP000186091"/>
    </source>
</evidence>